<evidence type="ECO:0000313" key="4">
    <source>
        <dbReference type="Proteomes" id="UP000004315"/>
    </source>
</evidence>
<dbReference type="InterPro" id="IPR036390">
    <property type="entry name" value="WH_DNA-bd_sf"/>
</dbReference>
<keyword evidence="4" id="KW-1185">Reference proteome</keyword>
<reference evidence="3 4" key="1">
    <citation type="submission" date="2008-11" db="EMBL/GenBank/DDBJ databases">
        <title>Draft genome sequence of Eubacterium biforme (DSM 3989).</title>
        <authorList>
            <person name="Sudarsanam P."/>
            <person name="Ley R."/>
            <person name="Guruge J."/>
            <person name="Turnbaugh P.J."/>
            <person name="Mahowald M."/>
            <person name="Liep D."/>
            <person name="Gordon J."/>
        </authorList>
    </citation>
    <scope>NUCLEOTIDE SEQUENCE [LARGE SCALE GENOMIC DNA]</scope>
    <source>
        <strain evidence="3 4">DSM 3989</strain>
    </source>
</reference>
<dbReference type="eggNOG" id="COG1672">
    <property type="taxonomic scope" value="Bacteria"/>
</dbReference>
<organism evidence="3 4">
    <name type="scientific">Holdemanella biformis DSM 3989</name>
    <dbReference type="NCBI Taxonomy" id="518637"/>
    <lineage>
        <taxon>Bacteria</taxon>
        <taxon>Bacillati</taxon>
        <taxon>Bacillota</taxon>
        <taxon>Erysipelotrichia</taxon>
        <taxon>Erysipelotrichales</taxon>
        <taxon>Erysipelotrichaceae</taxon>
        <taxon>Holdemanella</taxon>
    </lineage>
</organism>
<dbReference type="GO" id="GO:0005524">
    <property type="term" value="F:ATP binding"/>
    <property type="evidence" value="ECO:0007669"/>
    <property type="project" value="InterPro"/>
</dbReference>
<dbReference type="InterPro" id="IPR011579">
    <property type="entry name" value="ATPase_dom"/>
</dbReference>
<evidence type="ECO:0000259" key="1">
    <source>
        <dbReference type="Pfam" id="PF01637"/>
    </source>
</evidence>
<evidence type="ECO:0000259" key="2">
    <source>
        <dbReference type="Pfam" id="PF03008"/>
    </source>
</evidence>
<dbReference type="STRING" id="518637.EUBIFOR_01531"/>
<dbReference type="AlphaFoldDB" id="B7CBF6"/>
<feature type="domain" description="ATPase" evidence="1">
    <location>
        <begin position="7"/>
        <end position="204"/>
    </location>
</feature>
<comment type="caution">
    <text evidence="3">The sequence shown here is derived from an EMBL/GenBank/DDBJ whole genome shotgun (WGS) entry which is preliminary data.</text>
</comment>
<dbReference type="SUPFAM" id="SSF52980">
    <property type="entry name" value="Restriction endonuclease-like"/>
    <property type="match status" value="1"/>
</dbReference>
<dbReference type="InterPro" id="IPR011335">
    <property type="entry name" value="Restrct_endonuc-II-like"/>
</dbReference>
<dbReference type="Pfam" id="PF01637">
    <property type="entry name" value="ATPase_2"/>
    <property type="match status" value="1"/>
</dbReference>
<dbReference type="PANTHER" id="PTHR34704:SF1">
    <property type="entry name" value="ATPASE"/>
    <property type="match status" value="1"/>
</dbReference>
<dbReference type="PANTHER" id="PTHR34704">
    <property type="entry name" value="ATPASE"/>
    <property type="match status" value="1"/>
</dbReference>
<accession>B7CBF6</accession>
<dbReference type="InterPro" id="IPR027417">
    <property type="entry name" value="P-loop_NTPase"/>
</dbReference>
<dbReference type="InterPro" id="IPR004256">
    <property type="entry name" value="DUF234"/>
</dbReference>
<protein>
    <recommendedName>
        <fullName evidence="5">ATP-binding protein</fullName>
    </recommendedName>
</protein>
<dbReference type="InterPro" id="IPR011856">
    <property type="entry name" value="tRNA_endonuc-like_dom_sf"/>
</dbReference>
<gene>
    <name evidence="3" type="ORF">EUBIFOR_01531</name>
</gene>
<dbReference type="Pfam" id="PF03008">
    <property type="entry name" value="DUF234"/>
    <property type="match status" value="1"/>
</dbReference>
<evidence type="ECO:0008006" key="5">
    <source>
        <dbReference type="Google" id="ProtNLM"/>
    </source>
</evidence>
<dbReference type="GO" id="GO:0003676">
    <property type="term" value="F:nucleic acid binding"/>
    <property type="evidence" value="ECO:0007669"/>
    <property type="project" value="InterPro"/>
</dbReference>
<dbReference type="Gene3D" id="3.40.50.300">
    <property type="entry name" value="P-loop containing nucleotide triphosphate hydrolases"/>
    <property type="match status" value="1"/>
</dbReference>
<dbReference type="SUPFAM" id="SSF52540">
    <property type="entry name" value="P-loop containing nucleoside triphosphate hydrolases"/>
    <property type="match status" value="1"/>
</dbReference>
<name>B7CBF6_9FIRM</name>
<evidence type="ECO:0000313" key="3">
    <source>
        <dbReference type="EMBL" id="EEC89905.1"/>
    </source>
</evidence>
<dbReference type="HOGENOM" id="CLU_041137_3_0_9"/>
<dbReference type="InterPro" id="IPR011991">
    <property type="entry name" value="ArsR-like_HTH"/>
</dbReference>
<dbReference type="Proteomes" id="UP000004315">
    <property type="component" value="Unassembled WGS sequence"/>
</dbReference>
<proteinExistence type="predicted"/>
<sequence>MEILYMFVGRESELTKLERMYSTNEFQFAVIYGRRRVGKTTLIREFLKNKESLLYVSLEGTQKENLIGLSRVVSKNNSIVYDSFESLFNAIDKMLETNQKIVLAIDEYPYLAESYPPISSVIQKHIDLCWKDKNMFLILCGSSMSFMENQVLGYKSPLYGRRSAQFKINPFTYLETQKMLVNYDKESQAIAYGITGGIPEYLSKIDTNKSLDENILVLFFDENGTFFEEATNLLKQEMRNPASYNSILGAIASGASRLNEIANKVGLDTSACSSLLKSLIELNIVEKIYPVTEKESSRKTIYEIKDTMFLFWYKFVRPNYSNIQMGLGHIIYGQYVKPKISDYMGYVFEKMCTEYIYQEQVFLTLPFIPEKIGKWWGNDPLKKEEAEIDIVAINSDSCLLCECKWRNKELDSRVLTVLNSRKDIFKYKNKSLMAFSKSGFTEDAIEYAKNNDIRLVSFEIM</sequence>
<dbReference type="Gene3D" id="3.40.1350.10">
    <property type="match status" value="1"/>
</dbReference>
<dbReference type="EMBL" id="ABYT01000082">
    <property type="protein sequence ID" value="EEC89905.1"/>
    <property type="molecule type" value="Genomic_DNA"/>
</dbReference>
<dbReference type="SUPFAM" id="SSF46785">
    <property type="entry name" value="Winged helix' DNA-binding domain"/>
    <property type="match status" value="1"/>
</dbReference>
<feature type="domain" description="DUF234" evidence="2">
    <location>
        <begin position="312"/>
        <end position="409"/>
    </location>
</feature>
<dbReference type="CDD" id="cd00090">
    <property type="entry name" value="HTH_ARSR"/>
    <property type="match status" value="1"/>
</dbReference>